<dbReference type="KEGG" id="dva:DAD186_13490"/>
<keyword evidence="6 14" id="KW-0812">Transmembrane</keyword>
<evidence type="ECO:0000256" key="4">
    <source>
        <dbReference type="ARBA" id="ARBA00022475"/>
    </source>
</evidence>
<feature type="domain" description="V-ATPase proteolipid subunit C-like" evidence="15">
    <location>
        <begin position="15"/>
        <end position="74"/>
    </location>
</feature>
<evidence type="ECO:0000313" key="19">
    <source>
        <dbReference type="Proteomes" id="UP000323865"/>
    </source>
</evidence>
<dbReference type="InterPro" id="IPR035921">
    <property type="entry name" value="F/V-ATP_Csub_sf"/>
</dbReference>
<feature type="site" description="Reversibly protonated during proton transport" evidence="14">
    <location>
        <position position="62"/>
    </location>
</feature>
<dbReference type="Gene3D" id="1.20.20.10">
    <property type="entry name" value="F1F0 ATP synthase subunit C"/>
    <property type="match status" value="1"/>
</dbReference>
<dbReference type="AlphaFoldDB" id="A0A1B0ZIS8"/>
<name>A0A1B0ZIS8_9MICO</name>
<evidence type="ECO:0000256" key="7">
    <source>
        <dbReference type="ARBA" id="ARBA00022781"/>
    </source>
</evidence>
<dbReference type="HAMAP" id="MF_01396">
    <property type="entry name" value="ATP_synth_c_bact"/>
    <property type="match status" value="1"/>
</dbReference>
<organism evidence="16 18">
    <name type="scientific">Dermabacter vaginalis</name>
    <dbReference type="NCBI Taxonomy" id="1630135"/>
    <lineage>
        <taxon>Bacteria</taxon>
        <taxon>Bacillati</taxon>
        <taxon>Actinomycetota</taxon>
        <taxon>Actinomycetes</taxon>
        <taxon>Micrococcales</taxon>
        <taxon>Dermabacteraceae</taxon>
        <taxon>Dermabacter</taxon>
    </lineage>
</organism>
<gene>
    <name evidence="14 17" type="primary">atpE</name>
    <name evidence="16" type="ORF">DAD186_13490</name>
    <name evidence="17" type="ORF">FOB48_04980</name>
</gene>
<dbReference type="SUPFAM" id="SSF81333">
    <property type="entry name" value="F1F0 ATP synthase subunit C"/>
    <property type="match status" value="1"/>
</dbReference>
<dbReference type="GO" id="GO:0033177">
    <property type="term" value="C:proton-transporting two-sector ATPase complex, proton-transporting domain"/>
    <property type="evidence" value="ECO:0007669"/>
    <property type="project" value="InterPro"/>
</dbReference>
<evidence type="ECO:0000256" key="3">
    <source>
        <dbReference type="ARBA" id="ARBA00022448"/>
    </source>
</evidence>
<evidence type="ECO:0000256" key="14">
    <source>
        <dbReference type="HAMAP-Rule" id="MF_01396"/>
    </source>
</evidence>
<evidence type="ECO:0000256" key="2">
    <source>
        <dbReference type="ARBA" id="ARBA00006704"/>
    </source>
</evidence>
<dbReference type="InterPro" id="IPR005953">
    <property type="entry name" value="ATP_synth_csu_bac/chlpt"/>
</dbReference>
<dbReference type="GO" id="GO:0008289">
    <property type="term" value="F:lipid binding"/>
    <property type="evidence" value="ECO:0007669"/>
    <property type="project" value="UniProtKB-KW"/>
</dbReference>
<dbReference type="GO" id="GO:0046933">
    <property type="term" value="F:proton-transporting ATP synthase activity, rotational mechanism"/>
    <property type="evidence" value="ECO:0007669"/>
    <property type="project" value="UniProtKB-UniRule"/>
</dbReference>
<dbReference type="Proteomes" id="UP000092596">
    <property type="component" value="Chromosome"/>
</dbReference>
<dbReference type="InterPro" id="IPR000454">
    <property type="entry name" value="ATP_synth_F0_csu"/>
</dbReference>
<sequence>MGTTILAEINGNLSSLAYGIAAFGPALGIGMIGAKTVESMARQPEIRGSLQTTMLIAMAFVEIIALLAIVTGLLFS</sequence>
<evidence type="ECO:0000256" key="8">
    <source>
        <dbReference type="ARBA" id="ARBA00022989"/>
    </source>
</evidence>
<keyword evidence="8 14" id="KW-1133">Transmembrane helix</keyword>
<evidence type="ECO:0000256" key="6">
    <source>
        <dbReference type="ARBA" id="ARBA00022692"/>
    </source>
</evidence>
<evidence type="ECO:0000256" key="9">
    <source>
        <dbReference type="ARBA" id="ARBA00023065"/>
    </source>
</evidence>
<accession>A0A1B0ZIS8</accession>
<protein>
    <recommendedName>
        <fullName evidence="14">ATP synthase subunit c</fullName>
    </recommendedName>
    <alternativeName>
        <fullName evidence="14">ATP synthase F(0) sector subunit c</fullName>
    </alternativeName>
    <alternativeName>
        <fullName evidence="14">F-type ATPase subunit c</fullName>
        <shortName evidence="14">F-ATPase subunit c</shortName>
    </alternativeName>
    <alternativeName>
        <fullName evidence="14">Lipid-binding protein</fullName>
    </alternativeName>
</protein>
<comment type="subcellular location">
    <subcellularLocation>
        <location evidence="1 14">Cell membrane</location>
        <topology evidence="1 14">Multi-pass membrane protein</topology>
    </subcellularLocation>
</comment>
<evidence type="ECO:0000256" key="13">
    <source>
        <dbReference type="ARBA" id="ARBA00025198"/>
    </source>
</evidence>
<dbReference type="NCBIfam" id="TIGR01260">
    <property type="entry name" value="ATP_synt_c"/>
    <property type="match status" value="1"/>
</dbReference>
<dbReference type="GO" id="GO:0045259">
    <property type="term" value="C:proton-transporting ATP synthase complex"/>
    <property type="evidence" value="ECO:0007669"/>
    <property type="project" value="UniProtKB-KW"/>
</dbReference>
<dbReference type="Pfam" id="PF00137">
    <property type="entry name" value="ATP-synt_C"/>
    <property type="match status" value="1"/>
</dbReference>
<dbReference type="GO" id="GO:0005886">
    <property type="term" value="C:plasma membrane"/>
    <property type="evidence" value="ECO:0007669"/>
    <property type="project" value="UniProtKB-SubCell"/>
</dbReference>
<dbReference type="InterPro" id="IPR002379">
    <property type="entry name" value="ATPase_proteolipid_c-like_dom"/>
</dbReference>
<proteinExistence type="inferred from homology"/>
<comment type="function">
    <text evidence="14">Key component of the F(0) channel; it plays a direct role in translocation across the membrane. A homomeric c-ring of between 10-14 subunits forms the central stalk rotor element with the F(1) delta and epsilon subunits.</text>
</comment>
<dbReference type="CDD" id="cd18121">
    <property type="entry name" value="ATP-synt_Fo_c"/>
    <property type="match status" value="1"/>
</dbReference>
<dbReference type="InterPro" id="IPR038662">
    <property type="entry name" value="ATP_synth_F0_csu_sf"/>
</dbReference>
<evidence type="ECO:0000256" key="11">
    <source>
        <dbReference type="ARBA" id="ARBA00023136"/>
    </source>
</evidence>
<dbReference type="Proteomes" id="UP000323865">
    <property type="component" value="Chromosome"/>
</dbReference>
<keyword evidence="12 14" id="KW-0066">ATP synthesis</keyword>
<evidence type="ECO:0000313" key="17">
    <source>
        <dbReference type="EMBL" id="QEU11708.1"/>
    </source>
</evidence>
<comment type="function">
    <text evidence="13 14">F(1)F(0) ATP synthase produces ATP from ADP in the presence of a proton or sodium gradient. F-type ATPases consist of two structural domains, F(1) containing the extramembraneous catalytic core and F(0) containing the membrane proton channel, linked together by a central stalk and a peripheral stalk. During catalysis, ATP synthesis in the catalytic domain of F(1) is coupled via a rotary mechanism of the central stalk subunits to proton translocation.</text>
</comment>
<reference evidence="16 18" key="1">
    <citation type="submission" date="2015-06" db="EMBL/GenBank/DDBJ databases">
        <title>Investigation of pathophysiology for high-risk pregnancy and development of treatment modality based on it.</title>
        <authorList>
            <person name="Kim B.-C."/>
            <person name="Lim S."/>
        </authorList>
    </citation>
    <scope>NUCLEOTIDE SEQUENCE [LARGE SCALE GENOMIC DNA]</scope>
    <source>
        <strain evidence="16 18">AD1-86</strain>
    </source>
</reference>
<feature type="transmembrane region" description="Helical" evidence="14">
    <location>
        <begin position="16"/>
        <end position="34"/>
    </location>
</feature>
<dbReference type="EMBL" id="CP044108">
    <property type="protein sequence ID" value="QEU11708.1"/>
    <property type="molecule type" value="Genomic_DNA"/>
</dbReference>
<dbReference type="GO" id="GO:0016787">
    <property type="term" value="F:hydrolase activity"/>
    <property type="evidence" value="ECO:0007669"/>
    <property type="project" value="UniProtKB-KW"/>
</dbReference>
<evidence type="ECO:0000313" key="16">
    <source>
        <dbReference type="EMBL" id="ANP27899.1"/>
    </source>
</evidence>
<dbReference type="RefSeq" id="WP_065248019.1">
    <property type="nucleotide sequence ID" value="NZ_CP012117.1"/>
</dbReference>
<feature type="transmembrane region" description="Helical" evidence="14">
    <location>
        <begin position="55"/>
        <end position="75"/>
    </location>
</feature>
<dbReference type="InterPro" id="IPR020537">
    <property type="entry name" value="ATP_synth_F0_csu_DDCD_BS"/>
</dbReference>
<dbReference type="STRING" id="1630135.DAD186_13490"/>
<evidence type="ECO:0000256" key="10">
    <source>
        <dbReference type="ARBA" id="ARBA00023121"/>
    </source>
</evidence>
<keyword evidence="11 14" id="KW-0472">Membrane</keyword>
<comment type="similarity">
    <text evidence="2 14">Belongs to the ATPase C chain family.</text>
</comment>
<reference evidence="17 19" key="2">
    <citation type="submission" date="2019-09" db="EMBL/GenBank/DDBJ databases">
        <title>FDA dAtabase for Regulatory Grade micrObial Sequences (FDA-ARGOS): Supporting development and validation of Infectious Disease Dx tests.</title>
        <authorList>
            <person name="Sciortino C."/>
            <person name="Tallon L."/>
            <person name="Sadzewicz L."/>
            <person name="Vavikolanu K."/>
            <person name="Mehta A."/>
            <person name="Aluvathingal J."/>
            <person name="Nadendla S."/>
            <person name="Nandy P."/>
            <person name="Geyer C."/>
            <person name="Yan Y."/>
            <person name="Sichtig H."/>
        </authorList>
    </citation>
    <scope>NUCLEOTIDE SEQUENCE [LARGE SCALE GENOMIC DNA]</scope>
    <source>
        <strain evidence="17 19">FDAARGOS_640</strain>
    </source>
</reference>
<evidence type="ECO:0000256" key="5">
    <source>
        <dbReference type="ARBA" id="ARBA00022547"/>
    </source>
</evidence>
<keyword evidence="7 14" id="KW-0375">Hydrogen ion transport</keyword>
<dbReference type="EMBL" id="CP012117">
    <property type="protein sequence ID" value="ANP27899.1"/>
    <property type="molecule type" value="Genomic_DNA"/>
</dbReference>
<dbReference type="FunFam" id="1.20.20.10:FF:000002">
    <property type="entry name" value="ATP synthase subunit c"/>
    <property type="match status" value="1"/>
</dbReference>
<evidence type="ECO:0000256" key="1">
    <source>
        <dbReference type="ARBA" id="ARBA00004651"/>
    </source>
</evidence>
<dbReference type="PRINTS" id="PR00124">
    <property type="entry name" value="ATPASEC"/>
</dbReference>
<evidence type="ECO:0000313" key="18">
    <source>
        <dbReference type="Proteomes" id="UP000092596"/>
    </source>
</evidence>
<keyword evidence="10 14" id="KW-0446">Lipid-binding</keyword>
<evidence type="ECO:0000256" key="12">
    <source>
        <dbReference type="ARBA" id="ARBA00023310"/>
    </source>
</evidence>
<keyword evidence="19" id="KW-1185">Reference proteome</keyword>
<keyword evidence="4 14" id="KW-1003">Cell membrane</keyword>
<dbReference type="PROSITE" id="PS00605">
    <property type="entry name" value="ATPASE_C"/>
    <property type="match status" value="1"/>
</dbReference>
<evidence type="ECO:0000259" key="15">
    <source>
        <dbReference type="Pfam" id="PF00137"/>
    </source>
</evidence>
<keyword evidence="5 14" id="KW-0138">CF(0)</keyword>
<keyword evidence="3 14" id="KW-0813">Transport</keyword>
<keyword evidence="9 14" id="KW-0406">Ion transport</keyword>
<keyword evidence="16" id="KW-0378">Hydrolase</keyword>